<evidence type="ECO:0000313" key="2">
    <source>
        <dbReference type="EMBL" id="CAF1525194.1"/>
    </source>
</evidence>
<reference evidence="4" key="1">
    <citation type="submission" date="2021-02" db="EMBL/GenBank/DDBJ databases">
        <authorList>
            <person name="Nowell W R."/>
        </authorList>
    </citation>
    <scope>NUCLEOTIDE SEQUENCE</scope>
</reference>
<feature type="compositionally biased region" description="Basic residues" evidence="1">
    <location>
        <begin position="92"/>
        <end position="112"/>
    </location>
</feature>
<dbReference type="EMBL" id="CAJNOW010019901">
    <property type="protein sequence ID" value="CAF1676024.1"/>
    <property type="molecule type" value="Genomic_DNA"/>
</dbReference>
<evidence type="ECO:0000313" key="5">
    <source>
        <dbReference type="EMBL" id="CAF3972527.1"/>
    </source>
</evidence>
<dbReference type="Proteomes" id="UP000663855">
    <property type="component" value="Unassembled WGS sequence"/>
</dbReference>
<dbReference type="OrthoDB" id="10022108at2759"/>
<proteinExistence type="predicted"/>
<evidence type="ECO:0000256" key="1">
    <source>
        <dbReference type="SAM" id="MobiDB-lite"/>
    </source>
</evidence>
<evidence type="ECO:0000313" key="6">
    <source>
        <dbReference type="EMBL" id="CAF4015500.1"/>
    </source>
</evidence>
<dbReference type="AlphaFoldDB" id="A0A816Y0G8"/>
<dbReference type="Proteomes" id="UP000681967">
    <property type="component" value="Unassembled WGS sequence"/>
</dbReference>
<dbReference type="Proteomes" id="UP000663824">
    <property type="component" value="Unassembled WGS sequence"/>
</dbReference>
<sequence length="579" mass="66065">MVHSKNQQNSYSIDKLLDRPLPNCLSHQCPCSIVHDDSHTNIRFVKRTNDRHHLHHAQTTTTDIIPLNSPARSKRGSPSNDPDEDDFQIISHQKKKKQVVIHNRQQHQHHNSPGKTNSTLANPVRSTVTRSTTNINANNNIVQHDTQVHQNITTAATRYATSRFPFPPFITRFNSNKVSLKIFKEEMVNHFKINHQIEINILNCRSSNVNCTNNDIDILLYLKDSGSFASLYDKNIWPLSIAGENYLFPSWPTIPPQLSLIMKNVNVRIDFIELNNEVKSLVPEVKNVIRMKNKFGNDIHMVKLELTSPTARQKLLDTKKLTVNYISYEITEFLAPVNVLVCSKCSGIGHFRKQCTEQLETCKNCSQAFPDIKSHRCTAEPKCKHCNGDHPSNSIKCPVIKSYRAELTKKLLNTNNRSTLSSTTINDVNNYVYDPSNFPPLPVPHASFNGPVLSKLDDLIGKIAQVSQQLSNVAAKQEKFEHFMVESANHNVRSTQQIDVLTKREQELNADLIQHNLFIEKHENLFKKLLIPMFEDLFGLIAAQNQDKKGNTLDADLKCKLERYLVQLKKTREGKHCLN</sequence>
<dbReference type="EMBL" id="CAJNRE010017367">
    <property type="protein sequence ID" value="CAF2153884.1"/>
    <property type="molecule type" value="Genomic_DNA"/>
</dbReference>
<name>A0A816Y0G8_9BILA</name>
<dbReference type="EMBL" id="CAJNOV010013548">
    <property type="protein sequence ID" value="CAF1525194.1"/>
    <property type="molecule type" value="Genomic_DNA"/>
</dbReference>
<dbReference type="Proteomes" id="UP000676336">
    <property type="component" value="Unassembled WGS sequence"/>
</dbReference>
<gene>
    <name evidence="6" type="ORF">BYL167_LOCUS14471</name>
    <name evidence="2" type="ORF">CJN711_LOCUS28657</name>
    <name evidence="7" type="ORF">GIL414_LOCUS17853</name>
    <name evidence="3" type="ORF">KQP761_LOCUS35398</name>
    <name evidence="4" type="ORF">MBJ925_LOCUS31793</name>
    <name evidence="5" type="ORF">SMN809_LOCUS10404</name>
</gene>
<dbReference type="EMBL" id="CAJOBJ010008611">
    <property type="protein sequence ID" value="CAF4116944.1"/>
    <property type="molecule type" value="Genomic_DNA"/>
</dbReference>
<accession>A0A816Y0G8</accession>
<evidence type="ECO:0000313" key="8">
    <source>
        <dbReference type="Proteomes" id="UP000663824"/>
    </source>
</evidence>
<evidence type="ECO:0000313" key="4">
    <source>
        <dbReference type="EMBL" id="CAF2153884.1"/>
    </source>
</evidence>
<evidence type="ECO:0000313" key="3">
    <source>
        <dbReference type="EMBL" id="CAF1676024.1"/>
    </source>
</evidence>
<dbReference type="EMBL" id="CAJOBI010003542">
    <property type="protein sequence ID" value="CAF3972527.1"/>
    <property type="molecule type" value="Genomic_DNA"/>
</dbReference>
<evidence type="ECO:0000313" key="7">
    <source>
        <dbReference type="EMBL" id="CAF4116944.1"/>
    </source>
</evidence>
<feature type="region of interest" description="Disordered" evidence="1">
    <location>
        <begin position="51"/>
        <end position="121"/>
    </location>
</feature>
<protein>
    <recommendedName>
        <fullName evidence="9">CCHC-type domain-containing protein</fullName>
    </recommendedName>
</protein>
<evidence type="ECO:0008006" key="9">
    <source>
        <dbReference type="Google" id="ProtNLM"/>
    </source>
</evidence>
<dbReference type="EMBL" id="CAJOBH010005168">
    <property type="protein sequence ID" value="CAF4015500.1"/>
    <property type="molecule type" value="Genomic_DNA"/>
</dbReference>
<dbReference type="Proteomes" id="UP000681720">
    <property type="component" value="Unassembled WGS sequence"/>
</dbReference>
<dbReference type="Proteomes" id="UP000663834">
    <property type="component" value="Unassembled WGS sequence"/>
</dbReference>
<organism evidence="4 8">
    <name type="scientific">Rotaria magnacalcarata</name>
    <dbReference type="NCBI Taxonomy" id="392030"/>
    <lineage>
        <taxon>Eukaryota</taxon>
        <taxon>Metazoa</taxon>
        <taxon>Spiralia</taxon>
        <taxon>Gnathifera</taxon>
        <taxon>Rotifera</taxon>
        <taxon>Eurotatoria</taxon>
        <taxon>Bdelloidea</taxon>
        <taxon>Philodinida</taxon>
        <taxon>Philodinidae</taxon>
        <taxon>Rotaria</taxon>
    </lineage>
</organism>
<comment type="caution">
    <text evidence="4">The sequence shown here is derived from an EMBL/GenBank/DDBJ whole genome shotgun (WGS) entry which is preliminary data.</text>
</comment>